<accession>A0A1Y5Q4V9</accession>
<proteinExistence type="predicted"/>
<protein>
    <submittedName>
        <fullName evidence="1">Uncharacterized protein</fullName>
    </submittedName>
</protein>
<reference evidence="1" key="1">
    <citation type="submission" date="2016-03" db="EMBL/GenBank/DDBJ databases">
        <authorList>
            <person name="Ploux O."/>
        </authorList>
    </citation>
    <scope>NUCLEOTIDE SEQUENCE</scope>
    <source>
        <strain evidence="1">UC10</strain>
    </source>
</reference>
<organism evidence="1">
    <name type="scientific">uncultured Stenotrophomonas sp</name>
    <dbReference type="NCBI Taxonomy" id="165438"/>
    <lineage>
        <taxon>Bacteria</taxon>
        <taxon>Pseudomonadati</taxon>
        <taxon>Pseudomonadota</taxon>
        <taxon>Gammaproteobacteria</taxon>
        <taxon>Lysobacterales</taxon>
        <taxon>Lysobacteraceae</taxon>
        <taxon>Stenotrophomonas</taxon>
        <taxon>environmental samples</taxon>
    </lineage>
</organism>
<sequence>MNDYWRQETFEGLEAIAMQAETCRICRPLHAVAN</sequence>
<dbReference type="EMBL" id="FLTS01000001">
    <property type="protein sequence ID" value="SBV37332.1"/>
    <property type="molecule type" value="Genomic_DNA"/>
</dbReference>
<gene>
    <name evidence="1" type="ORF">STPYR_12262</name>
</gene>
<dbReference type="AlphaFoldDB" id="A0A1Y5Q4V9"/>
<evidence type="ECO:0000313" key="1">
    <source>
        <dbReference type="EMBL" id="SBV37332.1"/>
    </source>
</evidence>
<name>A0A1Y5Q4V9_9GAMM</name>